<dbReference type="InterPro" id="IPR019300">
    <property type="entry name" value="CooT"/>
</dbReference>
<dbReference type="RefSeq" id="WP_151619453.1">
    <property type="nucleotide sequence ID" value="NZ_WBXO01000003.1"/>
</dbReference>
<dbReference type="OrthoDB" id="5422162at2"/>
<dbReference type="Pfam" id="PF10133">
    <property type="entry name" value="CooT"/>
    <property type="match status" value="1"/>
</dbReference>
<reference evidence="1 2" key="1">
    <citation type="submission" date="2019-10" db="EMBL/GenBank/DDBJ databases">
        <title>Whole-genome sequence of the extremophile Heliorestis acidaminivorans DSM 24790.</title>
        <authorList>
            <person name="Kyndt J.A."/>
            <person name="Meyer T.E."/>
        </authorList>
    </citation>
    <scope>NUCLEOTIDE SEQUENCE [LARGE SCALE GENOMIC DNA]</scope>
    <source>
        <strain evidence="1 2">DSM 24790</strain>
    </source>
</reference>
<gene>
    <name evidence="1" type="ORF">F9B85_05865</name>
</gene>
<dbReference type="Proteomes" id="UP000468766">
    <property type="component" value="Unassembled WGS sequence"/>
</dbReference>
<comment type="caution">
    <text evidence="1">The sequence shown here is derived from an EMBL/GenBank/DDBJ whole genome shotgun (WGS) entry which is preliminary data.</text>
</comment>
<evidence type="ECO:0000313" key="2">
    <source>
        <dbReference type="Proteomes" id="UP000468766"/>
    </source>
</evidence>
<evidence type="ECO:0000313" key="1">
    <source>
        <dbReference type="EMBL" id="KAB2953433.1"/>
    </source>
</evidence>
<name>A0A6I0F7Q9_9FIRM</name>
<keyword evidence="2" id="KW-1185">Reference proteome</keyword>
<sequence length="63" mass="7233">MCEANVYIIDKEGKETLLLESVDKVVPTEEGIFLENIYSQRKIVKAKIKEMALVGHRIVLEEK</sequence>
<accession>A0A6I0F7Q9</accession>
<dbReference type="AlphaFoldDB" id="A0A6I0F7Q9"/>
<proteinExistence type="predicted"/>
<organism evidence="1 2">
    <name type="scientific">Heliorestis acidaminivorans</name>
    <dbReference type="NCBI Taxonomy" id="553427"/>
    <lineage>
        <taxon>Bacteria</taxon>
        <taxon>Bacillati</taxon>
        <taxon>Bacillota</taxon>
        <taxon>Clostridia</taxon>
        <taxon>Eubacteriales</taxon>
        <taxon>Heliobacteriaceae</taxon>
        <taxon>Heliorestis</taxon>
    </lineage>
</organism>
<dbReference type="EMBL" id="WBXO01000003">
    <property type="protein sequence ID" value="KAB2953433.1"/>
    <property type="molecule type" value="Genomic_DNA"/>
</dbReference>
<protein>
    <submittedName>
        <fullName evidence="1">CooT family nickel-binding protein</fullName>
    </submittedName>
</protein>